<reference evidence="2 3" key="1">
    <citation type="submission" date="2018-08" db="EMBL/GenBank/DDBJ databases">
        <title>Wenzhouxiangella salilacus sp. nov., a novel bacterium isolated from a saline lake in Xinjiang Province, China.</title>
        <authorList>
            <person name="Han S."/>
        </authorList>
    </citation>
    <scope>NUCLEOTIDE SEQUENCE [LARGE SCALE GENOMIC DNA]</scope>
    <source>
        <strain evidence="2 3">XDB06</strain>
    </source>
</reference>
<gene>
    <name evidence="2" type="ORF">DZC52_06380</name>
</gene>
<dbReference type="OrthoDB" id="7353511at2"/>
<accession>A0A3E1K9J7</accession>
<comment type="caution">
    <text evidence="2">The sequence shown here is derived from an EMBL/GenBank/DDBJ whole genome shotgun (WGS) entry which is preliminary data.</text>
</comment>
<proteinExistence type="predicted"/>
<protein>
    <recommendedName>
        <fullName evidence="4">Periplasmic heavy metal sensor</fullName>
    </recommendedName>
</protein>
<evidence type="ECO:0000313" key="3">
    <source>
        <dbReference type="Proteomes" id="UP000260351"/>
    </source>
</evidence>
<dbReference type="AlphaFoldDB" id="A0A3E1K9J7"/>
<sequence>MRILLPSLLLLLSTCSLAIAQSPYAGQQHRAVKSLSSERMAGLEAGRGLGYAKAAELNGYPGPKHVLELADELGLSETQRARTRELFETMQERASALGRELIAAEAALDEAFARGDISPERLAELVAASARIEGDLRRVHLEAHLGQAAVLDEEQTERYVRLRGYGSGSHEHHRRHRN</sequence>
<feature type="chain" id="PRO_5017766646" description="Periplasmic heavy metal sensor" evidence="1">
    <location>
        <begin position="21"/>
        <end position="178"/>
    </location>
</feature>
<keyword evidence="1" id="KW-0732">Signal</keyword>
<dbReference type="RefSeq" id="WP_116650299.1">
    <property type="nucleotide sequence ID" value="NZ_QUZK01000029.1"/>
</dbReference>
<dbReference type="Proteomes" id="UP000260351">
    <property type="component" value="Unassembled WGS sequence"/>
</dbReference>
<feature type="signal peptide" evidence="1">
    <location>
        <begin position="1"/>
        <end position="20"/>
    </location>
</feature>
<evidence type="ECO:0000256" key="1">
    <source>
        <dbReference type="SAM" id="SignalP"/>
    </source>
</evidence>
<evidence type="ECO:0008006" key="4">
    <source>
        <dbReference type="Google" id="ProtNLM"/>
    </source>
</evidence>
<evidence type="ECO:0000313" key="2">
    <source>
        <dbReference type="EMBL" id="RFF30866.1"/>
    </source>
</evidence>
<organism evidence="2 3">
    <name type="scientific">Wenzhouxiangella sediminis</name>
    <dbReference type="NCBI Taxonomy" id="1792836"/>
    <lineage>
        <taxon>Bacteria</taxon>
        <taxon>Pseudomonadati</taxon>
        <taxon>Pseudomonadota</taxon>
        <taxon>Gammaproteobacteria</taxon>
        <taxon>Chromatiales</taxon>
        <taxon>Wenzhouxiangellaceae</taxon>
        <taxon>Wenzhouxiangella</taxon>
    </lineage>
</organism>
<dbReference type="Gene3D" id="1.20.120.1490">
    <property type="match status" value="1"/>
</dbReference>
<keyword evidence="3" id="KW-1185">Reference proteome</keyword>
<dbReference type="EMBL" id="QUZK01000029">
    <property type="protein sequence ID" value="RFF30866.1"/>
    <property type="molecule type" value="Genomic_DNA"/>
</dbReference>
<name>A0A3E1K9J7_9GAMM</name>